<keyword evidence="3" id="KW-0762">Sugar transport</keyword>
<organism evidence="8 9">
    <name type="scientific">Biomphalaria pfeifferi</name>
    <name type="common">Bloodfluke planorb</name>
    <name type="synonym">Freshwater snail</name>
    <dbReference type="NCBI Taxonomy" id="112525"/>
    <lineage>
        <taxon>Eukaryota</taxon>
        <taxon>Metazoa</taxon>
        <taxon>Spiralia</taxon>
        <taxon>Lophotrochozoa</taxon>
        <taxon>Mollusca</taxon>
        <taxon>Gastropoda</taxon>
        <taxon>Heterobranchia</taxon>
        <taxon>Euthyneura</taxon>
        <taxon>Panpulmonata</taxon>
        <taxon>Hygrophila</taxon>
        <taxon>Lymnaeoidea</taxon>
        <taxon>Planorbidae</taxon>
        <taxon>Biomphalaria</taxon>
    </lineage>
</organism>
<accession>A0AAD8CCU8</accession>
<dbReference type="SUPFAM" id="SSF103481">
    <property type="entry name" value="Multidrug resistance efflux transporter EmrE"/>
    <property type="match status" value="1"/>
</dbReference>
<dbReference type="GO" id="GO:0015165">
    <property type="term" value="F:pyrimidine nucleotide-sugar transmembrane transporter activity"/>
    <property type="evidence" value="ECO:0007669"/>
    <property type="project" value="InterPro"/>
</dbReference>
<dbReference type="InterPro" id="IPR037185">
    <property type="entry name" value="EmrE-like"/>
</dbReference>
<feature type="transmembrane region" description="Helical" evidence="7">
    <location>
        <begin position="254"/>
        <end position="273"/>
    </location>
</feature>
<name>A0AAD8CCU8_BIOPF</name>
<feature type="transmembrane region" description="Helical" evidence="7">
    <location>
        <begin position="177"/>
        <end position="199"/>
    </location>
</feature>
<keyword evidence="5 7" id="KW-1133">Transmembrane helix</keyword>
<keyword evidence="6 7" id="KW-0472">Membrane</keyword>
<evidence type="ECO:0000256" key="7">
    <source>
        <dbReference type="SAM" id="Phobius"/>
    </source>
</evidence>
<feature type="transmembrane region" description="Helical" evidence="7">
    <location>
        <begin position="52"/>
        <end position="74"/>
    </location>
</feature>
<feature type="transmembrane region" description="Helical" evidence="7">
    <location>
        <begin position="280"/>
        <end position="301"/>
    </location>
</feature>
<evidence type="ECO:0000256" key="5">
    <source>
        <dbReference type="ARBA" id="ARBA00022989"/>
    </source>
</evidence>
<evidence type="ECO:0000256" key="1">
    <source>
        <dbReference type="ARBA" id="ARBA00004141"/>
    </source>
</evidence>
<protein>
    <submittedName>
        <fullName evidence="8">UDP-sugar transporter protein SLC35A4</fullName>
    </submittedName>
</protein>
<dbReference type="EMBL" id="JASAOG010000001">
    <property type="protein sequence ID" value="KAK0070363.1"/>
    <property type="molecule type" value="Genomic_DNA"/>
</dbReference>
<feature type="transmembrane region" description="Helical" evidence="7">
    <location>
        <begin position="307"/>
        <end position="325"/>
    </location>
</feature>
<gene>
    <name evidence="8" type="ORF">Bpfe_000346</name>
</gene>
<feature type="transmembrane region" description="Helical" evidence="7">
    <location>
        <begin position="118"/>
        <end position="138"/>
    </location>
</feature>
<evidence type="ECO:0000256" key="2">
    <source>
        <dbReference type="ARBA" id="ARBA00009976"/>
    </source>
</evidence>
<reference evidence="8" key="2">
    <citation type="submission" date="2023-04" db="EMBL/GenBank/DDBJ databases">
        <authorList>
            <person name="Bu L."/>
            <person name="Lu L."/>
            <person name="Laidemitt M.R."/>
            <person name="Zhang S.M."/>
            <person name="Mutuku M."/>
            <person name="Mkoji G."/>
            <person name="Steinauer M."/>
            <person name="Loker E.S."/>
        </authorList>
    </citation>
    <scope>NUCLEOTIDE SEQUENCE</scope>
    <source>
        <strain evidence="8">KasaAsao</strain>
        <tissue evidence="8">Whole Snail</tissue>
    </source>
</reference>
<dbReference type="AlphaFoldDB" id="A0AAD8CCU8"/>
<comment type="caution">
    <text evidence="8">The sequence shown here is derived from an EMBL/GenBank/DDBJ whole genome shotgun (WGS) entry which is preliminary data.</text>
</comment>
<dbReference type="NCBIfam" id="TIGR00803">
    <property type="entry name" value="nst"/>
    <property type="match status" value="1"/>
</dbReference>
<proteinExistence type="inferred from homology"/>
<dbReference type="Pfam" id="PF04142">
    <property type="entry name" value="Nuc_sug_transp"/>
    <property type="match status" value="1"/>
</dbReference>
<keyword evidence="9" id="KW-1185">Reference proteome</keyword>
<evidence type="ECO:0000256" key="6">
    <source>
        <dbReference type="ARBA" id="ARBA00023136"/>
    </source>
</evidence>
<sequence length="328" mass="37325">MIGCVKKRIIKSIMSVNCRQLWWGFVLFLVVLMYGCYGVLIDLCKVDGEIPFLTASSVLLTEILKLFICLLVLLAQYKVHLLPLLTWKVVLPFSLPALCYAVNNNLAVFMQTQMDPATYMILGNLKIVTTAILYKIIINKKFSDIQWLAICLLTIGGIINSIAALKVKTLALSEIHTTFLGLAILLCYCFISGFAGVYTEYILKKNLELSVFYQNVLLYTFGVMFNLICWLVQAYQKYVSTNQNYFDIFHGYSLYTWTVIITQAMTGILFSLIMKYNSNIVRLFIIAAAPFVTTALSYYLFDLHIHSEFVISAFFILIAALIYNYNPT</sequence>
<keyword evidence="3" id="KW-0813">Transport</keyword>
<dbReference type="InterPro" id="IPR007271">
    <property type="entry name" value="Nuc_sug_transpt"/>
</dbReference>
<evidence type="ECO:0000313" key="8">
    <source>
        <dbReference type="EMBL" id="KAK0070363.1"/>
    </source>
</evidence>
<keyword evidence="4 7" id="KW-0812">Transmembrane</keyword>
<feature type="transmembrane region" description="Helical" evidence="7">
    <location>
        <begin position="81"/>
        <end position="103"/>
    </location>
</feature>
<feature type="transmembrane region" description="Helical" evidence="7">
    <location>
        <begin position="21"/>
        <end position="40"/>
    </location>
</feature>
<evidence type="ECO:0000256" key="3">
    <source>
        <dbReference type="ARBA" id="ARBA00022597"/>
    </source>
</evidence>
<evidence type="ECO:0000256" key="4">
    <source>
        <dbReference type="ARBA" id="ARBA00022692"/>
    </source>
</evidence>
<comment type="subcellular location">
    <subcellularLocation>
        <location evidence="1">Membrane</location>
        <topology evidence="1">Multi-pass membrane protein</topology>
    </subcellularLocation>
</comment>
<reference evidence="8" key="1">
    <citation type="journal article" date="2023" name="PLoS Negl. Trop. Dis.">
        <title>A genome sequence for Biomphalaria pfeifferi, the major vector snail for the human-infecting parasite Schistosoma mansoni.</title>
        <authorList>
            <person name="Bu L."/>
            <person name="Lu L."/>
            <person name="Laidemitt M.R."/>
            <person name="Zhang S.M."/>
            <person name="Mutuku M."/>
            <person name="Mkoji G."/>
            <person name="Steinauer M."/>
            <person name="Loker E.S."/>
        </authorList>
    </citation>
    <scope>NUCLEOTIDE SEQUENCE</scope>
    <source>
        <strain evidence="8">KasaAsao</strain>
    </source>
</reference>
<dbReference type="GO" id="GO:0000139">
    <property type="term" value="C:Golgi membrane"/>
    <property type="evidence" value="ECO:0007669"/>
    <property type="project" value="InterPro"/>
</dbReference>
<feature type="transmembrane region" description="Helical" evidence="7">
    <location>
        <begin position="211"/>
        <end position="234"/>
    </location>
</feature>
<dbReference type="PANTHER" id="PTHR10231">
    <property type="entry name" value="NUCLEOTIDE-SUGAR TRANSMEMBRANE TRANSPORTER"/>
    <property type="match status" value="1"/>
</dbReference>
<comment type="similarity">
    <text evidence="2">Belongs to the nucleotide-sugar transporter family. SLC35A subfamily.</text>
</comment>
<feature type="transmembrane region" description="Helical" evidence="7">
    <location>
        <begin position="145"/>
        <end position="165"/>
    </location>
</feature>
<dbReference type="Proteomes" id="UP001233172">
    <property type="component" value="Unassembled WGS sequence"/>
</dbReference>
<evidence type="ECO:0000313" key="9">
    <source>
        <dbReference type="Proteomes" id="UP001233172"/>
    </source>
</evidence>
<dbReference type="PIRSF" id="PIRSF005799">
    <property type="entry name" value="UDP-gal_transpt"/>
    <property type="match status" value="1"/>
</dbReference>